<dbReference type="Proteomes" id="UP000261828">
    <property type="component" value="Unassembled WGS sequence"/>
</dbReference>
<dbReference type="RefSeq" id="WP_116182504.1">
    <property type="nucleotide sequence ID" value="NZ_QTJX01000001.1"/>
</dbReference>
<dbReference type="PANTHER" id="PTHR12147:SF26">
    <property type="entry name" value="PEPTIDASE M28 DOMAIN-CONTAINING PROTEIN"/>
    <property type="match status" value="1"/>
</dbReference>
<dbReference type="GO" id="GO:0008235">
    <property type="term" value="F:metalloexopeptidase activity"/>
    <property type="evidence" value="ECO:0007669"/>
    <property type="project" value="InterPro"/>
</dbReference>
<protein>
    <recommendedName>
        <fullName evidence="1">Peptidase M28 domain-containing protein</fullName>
    </recommendedName>
</protein>
<feature type="domain" description="Peptidase M28" evidence="1">
    <location>
        <begin position="257"/>
        <end position="466"/>
    </location>
</feature>
<dbReference type="PANTHER" id="PTHR12147">
    <property type="entry name" value="METALLOPEPTIDASE M28 FAMILY MEMBER"/>
    <property type="match status" value="1"/>
</dbReference>
<dbReference type="Gene3D" id="3.40.630.10">
    <property type="entry name" value="Zn peptidases"/>
    <property type="match status" value="2"/>
</dbReference>
<evidence type="ECO:0000313" key="2">
    <source>
        <dbReference type="EMBL" id="RDY60616.1"/>
    </source>
</evidence>
<sequence length="480" mass="54255">MNKGSVVFVCLILILLLGCKASGQLKFSEGIDGEELKEMVSYLASKELKGRKTGEIGQFKAAQYISDEFKKLGLSSFETSDTYYQEFSLVQSAPDFVSLTISSTDLIHEKDFLYIGEHNMSEEKDARIHYVDLESGLPWERDVLNKVVLVYPEDGHSSISSISQRFSNQLVVVIVDESLKEFRKNFSSELNRKTHLKKSDEITSPGIMVINSDVASIVFDFPIEDLKKFGIQDPNKRYATNIKYFIKRKEQVLKTQNVIGLLEGSEQKHEYVVISAHYDHEGEINGAIFQGADDNASGVAALLDIAESFVVAKNSRFPPKKSIIFAAFTAEEQGLFGSDHFVNNLTFPDINIVANLNMDMIGRIAPEYDDYGNYVYLLGEDKLSDDLKRLAKIVNDQYIGLDLDFNQDGIYPENYIKLSDQWSFAKKEIPVLFYFGGLHDDYHLPSDTPEKIDYGILEKRAKLVFHTAYHLSHALESAMD</sequence>
<reference evidence="2 3" key="1">
    <citation type="submission" date="2018-08" db="EMBL/GenBank/DDBJ databases">
        <title>Muricauda nanhaiensis sp. nov., isolated from seawater of the South China Sea.</title>
        <authorList>
            <person name="Dang Y."/>
        </authorList>
    </citation>
    <scope>NUCLEOTIDE SEQUENCE [LARGE SCALE GENOMIC DNA]</scope>
    <source>
        <strain evidence="2 3">SM1704</strain>
    </source>
</reference>
<dbReference type="SUPFAM" id="SSF53187">
    <property type="entry name" value="Zn-dependent exopeptidases"/>
    <property type="match status" value="1"/>
</dbReference>
<evidence type="ECO:0000313" key="3">
    <source>
        <dbReference type="Proteomes" id="UP000261828"/>
    </source>
</evidence>
<proteinExistence type="predicted"/>
<dbReference type="InterPro" id="IPR045175">
    <property type="entry name" value="M28_fam"/>
</dbReference>
<dbReference type="PROSITE" id="PS51257">
    <property type="entry name" value="PROKAR_LIPOPROTEIN"/>
    <property type="match status" value="1"/>
</dbReference>
<dbReference type="InterPro" id="IPR007484">
    <property type="entry name" value="Peptidase_M28"/>
</dbReference>
<accession>A0A371JS60</accession>
<gene>
    <name evidence="2" type="ORF">DX873_00070</name>
</gene>
<organism evidence="2 3">
    <name type="scientific">Flagellimonas nanhaiensis</name>
    <dbReference type="NCBI Taxonomy" id="2292706"/>
    <lineage>
        <taxon>Bacteria</taxon>
        <taxon>Pseudomonadati</taxon>
        <taxon>Bacteroidota</taxon>
        <taxon>Flavobacteriia</taxon>
        <taxon>Flavobacteriales</taxon>
        <taxon>Flavobacteriaceae</taxon>
        <taxon>Flagellimonas</taxon>
    </lineage>
</organism>
<dbReference type="OrthoDB" id="9778250at2"/>
<dbReference type="GO" id="GO:0006508">
    <property type="term" value="P:proteolysis"/>
    <property type="evidence" value="ECO:0007669"/>
    <property type="project" value="InterPro"/>
</dbReference>
<keyword evidence="3" id="KW-1185">Reference proteome</keyword>
<dbReference type="CDD" id="cd03877">
    <property type="entry name" value="M28_like"/>
    <property type="match status" value="1"/>
</dbReference>
<dbReference type="Pfam" id="PF04389">
    <property type="entry name" value="Peptidase_M28"/>
    <property type="match status" value="1"/>
</dbReference>
<comment type="caution">
    <text evidence="2">The sequence shown here is derived from an EMBL/GenBank/DDBJ whole genome shotgun (WGS) entry which is preliminary data.</text>
</comment>
<name>A0A371JS60_9FLAO</name>
<dbReference type="AlphaFoldDB" id="A0A371JS60"/>
<evidence type="ECO:0000259" key="1">
    <source>
        <dbReference type="Pfam" id="PF04389"/>
    </source>
</evidence>
<dbReference type="EMBL" id="QTJX01000001">
    <property type="protein sequence ID" value="RDY60616.1"/>
    <property type="molecule type" value="Genomic_DNA"/>
</dbReference>